<feature type="domain" description="Zn(2)-C6 fungal-type" evidence="7">
    <location>
        <begin position="14"/>
        <end position="47"/>
    </location>
</feature>
<dbReference type="RefSeq" id="XP_016628858.1">
    <property type="nucleotide sequence ID" value="XM_016779919.1"/>
</dbReference>
<dbReference type="AlphaFoldDB" id="A0A0D2GYW2"/>
<feature type="region of interest" description="Disordered" evidence="6">
    <location>
        <begin position="47"/>
        <end position="126"/>
    </location>
</feature>
<protein>
    <recommendedName>
        <fullName evidence="7">Zn(2)-C6 fungal-type domain-containing protein</fullName>
    </recommendedName>
</protein>
<evidence type="ECO:0000256" key="3">
    <source>
        <dbReference type="ARBA" id="ARBA00023125"/>
    </source>
</evidence>
<keyword evidence="1" id="KW-0479">Metal-binding</keyword>
<accession>A0A0D2GYW2</accession>
<evidence type="ECO:0000256" key="2">
    <source>
        <dbReference type="ARBA" id="ARBA00023015"/>
    </source>
</evidence>
<feature type="compositionally biased region" description="Polar residues" evidence="6">
    <location>
        <begin position="98"/>
        <end position="112"/>
    </location>
</feature>
<dbReference type="GO" id="GO:0000981">
    <property type="term" value="F:DNA-binding transcription factor activity, RNA polymerase II-specific"/>
    <property type="evidence" value="ECO:0007669"/>
    <property type="project" value="InterPro"/>
</dbReference>
<evidence type="ECO:0000256" key="6">
    <source>
        <dbReference type="SAM" id="MobiDB-lite"/>
    </source>
</evidence>
<dbReference type="SMART" id="SM00906">
    <property type="entry name" value="Fungal_trans"/>
    <property type="match status" value="1"/>
</dbReference>
<dbReference type="InterPro" id="IPR007219">
    <property type="entry name" value="XnlR_reg_dom"/>
</dbReference>
<dbReference type="CDD" id="cd00067">
    <property type="entry name" value="GAL4"/>
    <property type="match status" value="1"/>
</dbReference>
<dbReference type="OrthoDB" id="424974at2759"/>
<proteinExistence type="predicted"/>
<dbReference type="VEuPathDB" id="FungiDB:Z520_09425"/>
<dbReference type="EMBL" id="KN848085">
    <property type="protein sequence ID" value="KIX94735.1"/>
    <property type="molecule type" value="Genomic_DNA"/>
</dbReference>
<dbReference type="PROSITE" id="PS50048">
    <property type="entry name" value="ZN2_CY6_FUNGAL_2"/>
    <property type="match status" value="1"/>
</dbReference>
<dbReference type="InterPro" id="IPR001138">
    <property type="entry name" value="Zn2Cys6_DnaBD"/>
</dbReference>
<dbReference type="InterPro" id="IPR051127">
    <property type="entry name" value="Fungal_SecMet_Regulators"/>
</dbReference>
<keyword evidence="9" id="KW-1185">Reference proteome</keyword>
<keyword evidence="4" id="KW-0804">Transcription</keyword>
<gene>
    <name evidence="8" type="ORF">Z520_09425</name>
</gene>
<feature type="compositionally biased region" description="Polar residues" evidence="6">
    <location>
        <begin position="190"/>
        <end position="206"/>
    </location>
</feature>
<dbReference type="GO" id="GO:0008270">
    <property type="term" value="F:zinc ion binding"/>
    <property type="evidence" value="ECO:0007669"/>
    <property type="project" value="InterPro"/>
</dbReference>
<dbReference type="GO" id="GO:0000978">
    <property type="term" value="F:RNA polymerase II cis-regulatory region sequence-specific DNA binding"/>
    <property type="evidence" value="ECO:0007669"/>
    <property type="project" value="TreeGrafter"/>
</dbReference>
<dbReference type="Pfam" id="PF04082">
    <property type="entry name" value="Fungal_trans"/>
    <property type="match status" value="1"/>
</dbReference>
<dbReference type="STRING" id="1442371.A0A0D2GYW2"/>
<sequence>MQAARVKRQKVSVACQPCRLRKTKCDGRGPVCQPCQKKAGTGLKCTWKLSTAPPPAPSSTNTERIQAAGAQAPLPPPATSLEGSQPPAALAPRESPSGRIQPTVYQPTFTHPPQSPLVPGSQPRDAGERTFAGLREGQGSALVPQHVSPSEQSVHAIIGAALEEDNGAGFFGSSSAGTFMQSVKKMIQQKVSGATQPEDQPLNENPQLRHLPASGNPQITQKHFDYVLPSRRRADHLMSVYWEFVHVLYPYLDKLQVQEDYEKLWKGDAGPNEDERSFLCLLNTMFALSSQLDESTPIEEREQLAQAYYTRARGLLDIVEGGSVRSVQAFLLLAQYFQSTNQPHPCWMFVGLGIRTAQSLGLHLPETSERAADVRTRELLRKVWHGCILMDRVICMTYGRPCMVGPKAAVTVPLPLAIEEEDLMRSTSREQVVELQRSSAVEFYVHSLQLYTILHDVLFNFYSVNFQQTRPLDADKYFGSLSEGQSSVFEIEHRLFKWENSIPDHLKMASRPQVDSIRSQLYRQAVILHQRQLHVRLLLLRPVLSSFITTEFYNGDRSIAFASVLSRRIFLQCAIVCVRVALEAIHVIHQKRGRDAGDIGNLAAWWYNVLYLYTSATVLIAARLSPTILVDVSEESILDGWRKAMELLDWYGPFGPSIKRLTTILRLLSDAVPQQYSRFKGNSQQPPTNVVSVTQNLAQRSPSMPPWRPSEPVDNAPVAVDDTAGAAAQDDVYLFSNDPFLDFDSVFDPNDLSWLMTIPLDS</sequence>
<dbReference type="Gene3D" id="4.10.240.10">
    <property type="entry name" value="Zn(2)-C6 fungal-type DNA-binding domain"/>
    <property type="match status" value="1"/>
</dbReference>
<evidence type="ECO:0000256" key="5">
    <source>
        <dbReference type="ARBA" id="ARBA00023242"/>
    </source>
</evidence>
<dbReference type="PANTHER" id="PTHR47424:SF4">
    <property type="entry name" value="ZN(II)2CYS6 TRANSCRIPTION FACTOR (EUROFUNG)"/>
    <property type="match status" value="1"/>
</dbReference>
<evidence type="ECO:0000313" key="9">
    <source>
        <dbReference type="Proteomes" id="UP000053411"/>
    </source>
</evidence>
<dbReference type="CDD" id="cd12148">
    <property type="entry name" value="fungal_TF_MHR"/>
    <property type="match status" value="1"/>
</dbReference>
<dbReference type="GO" id="GO:0006351">
    <property type="term" value="P:DNA-templated transcription"/>
    <property type="evidence" value="ECO:0007669"/>
    <property type="project" value="InterPro"/>
</dbReference>
<keyword evidence="2" id="KW-0805">Transcription regulation</keyword>
<dbReference type="SUPFAM" id="SSF57701">
    <property type="entry name" value="Zn2/Cys6 DNA-binding domain"/>
    <property type="match status" value="1"/>
</dbReference>
<dbReference type="Pfam" id="PF00172">
    <property type="entry name" value="Zn_clus"/>
    <property type="match status" value="1"/>
</dbReference>
<keyword evidence="3" id="KW-0238">DNA-binding</keyword>
<keyword evidence="5" id="KW-0539">Nucleus</keyword>
<dbReference type="SMART" id="SM00066">
    <property type="entry name" value="GAL4"/>
    <property type="match status" value="1"/>
</dbReference>
<evidence type="ECO:0000313" key="8">
    <source>
        <dbReference type="EMBL" id="KIX94735.1"/>
    </source>
</evidence>
<dbReference type="PANTHER" id="PTHR47424">
    <property type="entry name" value="REGULATORY PROTEIN GAL4"/>
    <property type="match status" value="1"/>
</dbReference>
<organism evidence="8 9">
    <name type="scientific">Fonsecaea multimorphosa CBS 102226</name>
    <dbReference type="NCBI Taxonomy" id="1442371"/>
    <lineage>
        <taxon>Eukaryota</taxon>
        <taxon>Fungi</taxon>
        <taxon>Dikarya</taxon>
        <taxon>Ascomycota</taxon>
        <taxon>Pezizomycotina</taxon>
        <taxon>Eurotiomycetes</taxon>
        <taxon>Chaetothyriomycetidae</taxon>
        <taxon>Chaetothyriales</taxon>
        <taxon>Herpotrichiellaceae</taxon>
        <taxon>Fonsecaea</taxon>
    </lineage>
</organism>
<evidence type="ECO:0000256" key="4">
    <source>
        <dbReference type="ARBA" id="ARBA00023163"/>
    </source>
</evidence>
<dbReference type="GO" id="GO:0005634">
    <property type="term" value="C:nucleus"/>
    <property type="evidence" value="ECO:0007669"/>
    <property type="project" value="TreeGrafter"/>
</dbReference>
<feature type="region of interest" description="Disordered" evidence="6">
    <location>
        <begin position="190"/>
        <end position="217"/>
    </location>
</feature>
<dbReference type="GeneID" id="27715171"/>
<name>A0A0D2GYW2_9EURO</name>
<evidence type="ECO:0000259" key="7">
    <source>
        <dbReference type="PROSITE" id="PS50048"/>
    </source>
</evidence>
<dbReference type="Proteomes" id="UP000053411">
    <property type="component" value="Unassembled WGS sequence"/>
</dbReference>
<dbReference type="InterPro" id="IPR036864">
    <property type="entry name" value="Zn2-C6_fun-type_DNA-bd_sf"/>
</dbReference>
<evidence type="ECO:0000256" key="1">
    <source>
        <dbReference type="ARBA" id="ARBA00022723"/>
    </source>
</evidence>
<dbReference type="GO" id="GO:0000435">
    <property type="term" value="P:positive regulation of transcription from RNA polymerase II promoter by galactose"/>
    <property type="evidence" value="ECO:0007669"/>
    <property type="project" value="TreeGrafter"/>
</dbReference>
<reference evidence="8 9" key="1">
    <citation type="submission" date="2015-01" db="EMBL/GenBank/DDBJ databases">
        <title>The Genome Sequence of Fonsecaea multimorphosa CBS 102226.</title>
        <authorList>
            <consortium name="The Broad Institute Genomics Platform"/>
            <person name="Cuomo C."/>
            <person name="de Hoog S."/>
            <person name="Gorbushina A."/>
            <person name="Stielow B."/>
            <person name="Teixiera M."/>
            <person name="Abouelleil A."/>
            <person name="Chapman S.B."/>
            <person name="Priest M."/>
            <person name="Young S.K."/>
            <person name="Wortman J."/>
            <person name="Nusbaum C."/>
            <person name="Birren B."/>
        </authorList>
    </citation>
    <scope>NUCLEOTIDE SEQUENCE [LARGE SCALE GENOMIC DNA]</scope>
    <source>
        <strain evidence="8 9">CBS 102226</strain>
    </source>
</reference>